<protein>
    <submittedName>
        <fullName evidence="4">NDR1/HIN1-like protein 13</fullName>
    </submittedName>
</protein>
<dbReference type="InterPro" id="IPR044839">
    <property type="entry name" value="NDR1-like"/>
</dbReference>
<dbReference type="PANTHER" id="PTHR31234:SF68">
    <property type="entry name" value="EXPRESSED PROTEIN"/>
    <property type="match status" value="1"/>
</dbReference>
<dbReference type="AlphaFoldDB" id="A0A371HGQ3"/>
<dbReference type="Proteomes" id="UP000257109">
    <property type="component" value="Unassembled WGS sequence"/>
</dbReference>
<keyword evidence="2" id="KW-0472">Membrane</keyword>
<dbReference type="OrthoDB" id="996955at2759"/>
<proteinExistence type="predicted"/>
<feature type="non-terminal residue" evidence="4">
    <location>
        <position position="1"/>
    </location>
</feature>
<feature type="region of interest" description="Disordered" evidence="3">
    <location>
        <begin position="1"/>
        <end position="24"/>
    </location>
</feature>
<evidence type="ECO:0000313" key="5">
    <source>
        <dbReference type="Proteomes" id="UP000257109"/>
    </source>
</evidence>
<gene>
    <name evidence="4" type="primary">NHL13</name>
    <name evidence="4" type="ORF">CR513_14659</name>
</gene>
<comment type="subcellular location">
    <subcellularLocation>
        <location evidence="1">Membrane</location>
    </subcellularLocation>
</comment>
<evidence type="ECO:0000313" key="4">
    <source>
        <dbReference type="EMBL" id="RDY01950.1"/>
    </source>
</evidence>
<sequence length="234" mass="26264">MEERVSPSSSPQPPLENTNKNHSTKLQLLETNPGTYIVQVPKEQVYRVPPPENTYIAEQHRKSPPKAAKTSGLLSGIFSMLLSPKDPKFSIQRFKVVESKPHPKYNVTLSVHNSNSKVGISYKDKSHVSLSLRKHEIASGAYPTFFQDPHDTRALGIVLKGSKARLPKEVEESITNNKKKVHLTFSLAIQILAQMKIGLLHSGKMDFDVMCKMNLDTLAKNSRVLSQQCETKRH</sequence>
<evidence type="ECO:0000256" key="1">
    <source>
        <dbReference type="ARBA" id="ARBA00004370"/>
    </source>
</evidence>
<dbReference type="EMBL" id="QJKJ01002639">
    <property type="protein sequence ID" value="RDY01950.1"/>
    <property type="molecule type" value="Genomic_DNA"/>
</dbReference>
<dbReference type="PANTHER" id="PTHR31234">
    <property type="entry name" value="LATE EMBRYOGENESIS ABUNDANT (LEA) HYDROXYPROLINE-RICH GLYCOPROTEIN FAMILY"/>
    <property type="match status" value="1"/>
</dbReference>
<feature type="compositionally biased region" description="Polar residues" evidence="3">
    <location>
        <begin position="15"/>
        <end position="24"/>
    </location>
</feature>
<comment type="caution">
    <text evidence="4">The sequence shown here is derived from an EMBL/GenBank/DDBJ whole genome shotgun (WGS) entry which is preliminary data.</text>
</comment>
<dbReference type="GO" id="GO:0098542">
    <property type="term" value="P:defense response to other organism"/>
    <property type="evidence" value="ECO:0007669"/>
    <property type="project" value="InterPro"/>
</dbReference>
<keyword evidence="5" id="KW-1185">Reference proteome</keyword>
<name>A0A371HGQ3_MUCPR</name>
<dbReference type="STRING" id="157652.A0A371HGQ3"/>
<evidence type="ECO:0000256" key="3">
    <source>
        <dbReference type="SAM" id="MobiDB-lite"/>
    </source>
</evidence>
<reference evidence="4" key="1">
    <citation type="submission" date="2018-05" db="EMBL/GenBank/DDBJ databases">
        <title>Draft genome of Mucuna pruriens seed.</title>
        <authorList>
            <person name="Nnadi N.E."/>
            <person name="Vos R."/>
            <person name="Hasami M.H."/>
            <person name="Devisetty U.K."/>
            <person name="Aguiy J.C."/>
        </authorList>
    </citation>
    <scope>NUCLEOTIDE SEQUENCE [LARGE SCALE GENOMIC DNA]</scope>
    <source>
        <strain evidence="4">JCA_2017</strain>
    </source>
</reference>
<organism evidence="4 5">
    <name type="scientific">Mucuna pruriens</name>
    <name type="common">Velvet bean</name>
    <name type="synonym">Dolichos pruriens</name>
    <dbReference type="NCBI Taxonomy" id="157652"/>
    <lineage>
        <taxon>Eukaryota</taxon>
        <taxon>Viridiplantae</taxon>
        <taxon>Streptophyta</taxon>
        <taxon>Embryophyta</taxon>
        <taxon>Tracheophyta</taxon>
        <taxon>Spermatophyta</taxon>
        <taxon>Magnoliopsida</taxon>
        <taxon>eudicotyledons</taxon>
        <taxon>Gunneridae</taxon>
        <taxon>Pentapetalae</taxon>
        <taxon>rosids</taxon>
        <taxon>fabids</taxon>
        <taxon>Fabales</taxon>
        <taxon>Fabaceae</taxon>
        <taxon>Papilionoideae</taxon>
        <taxon>50 kb inversion clade</taxon>
        <taxon>NPAAA clade</taxon>
        <taxon>indigoferoid/millettioid clade</taxon>
        <taxon>Phaseoleae</taxon>
        <taxon>Mucuna</taxon>
    </lineage>
</organism>
<accession>A0A371HGQ3</accession>
<evidence type="ECO:0000256" key="2">
    <source>
        <dbReference type="ARBA" id="ARBA00023136"/>
    </source>
</evidence>
<dbReference type="GO" id="GO:0005886">
    <property type="term" value="C:plasma membrane"/>
    <property type="evidence" value="ECO:0007669"/>
    <property type="project" value="TreeGrafter"/>
</dbReference>